<sequence>MRTQREDSTWQIILVALGVMEVVVEVVMVFLTLHECLVGVGGYGGGETDIGPSRFVAPVLQGLSN</sequence>
<name>A0A5B7FXT3_PORTR</name>
<keyword evidence="3" id="KW-1185">Reference proteome</keyword>
<keyword evidence="1" id="KW-1133">Transmembrane helix</keyword>
<dbReference type="EMBL" id="VSRR010009308">
    <property type="protein sequence ID" value="MPC50145.1"/>
    <property type="molecule type" value="Genomic_DNA"/>
</dbReference>
<proteinExistence type="predicted"/>
<comment type="caution">
    <text evidence="2">The sequence shown here is derived from an EMBL/GenBank/DDBJ whole genome shotgun (WGS) entry which is preliminary data.</text>
</comment>
<gene>
    <name evidence="2" type="ORF">E2C01_043967</name>
</gene>
<protein>
    <submittedName>
        <fullName evidence="2">Uncharacterized protein</fullName>
    </submittedName>
</protein>
<organism evidence="2 3">
    <name type="scientific">Portunus trituberculatus</name>
    <name type="common">Swimming crab</name>
    <name type="synonym">Neptunus trituberculatus</name>
    <dbReference type="NCBI Taxonomy" id="210409"/>
    <lineage>
        <taxon>Eukaryota</taxon>
        <taxon>Metazoa</taxon>
        <taxon>Ecdysozoa</taxon>
        <taxon>Arthropoda</taxon>
        <taxon>Crustacea</taxon>
        <taxon>Multicrustacea</taxon>
        <taxon>Malacostraca</taxon>
        <taxon>Eumalacostraca</taxon>
        <taxon>Eucarida</taxon>
        <taxon>Decapoda</taxon>
        <taxon>Pleocyemata</taxon>
        <taxon>Brachyura</taxon>
        <taxon>Eubrachyura</taxon>
        <taxon>Portunoidea</taxon>
        <taxon>Portunidae</taxon>
        <taxon>Portuninae</taxon>
        <taxon>Portunus</taxon>
    </lineage>
</organism>
<dbReference type="AlphaFoldDB" id="A0A5B7FXT3"/>
<accession>A0A5B7FXT3</accession>
<dbReference type="Proteomes" id="UP000324222">
    <property type="component" value="Unassembled WGS sequence"/>
</dbReference>
<evidence type="ECO:0000256" key="1">
    <source>
        <dbReference type="SAM" id="Phobius"/>
    </source>
</evidence>
<feature type="transmembrane region" description="Helical" evidence="1">
    <location>
        <begin position="12"/>
        <end position="33"/>
    </location>
</feature>
<keyword evidence="1" id="KW-0472">Membrane</keyword>
<keyword evidence="1" id="KW-0812">Transmembrane</keyword>
<evidence type="ECO:0000313" key="3">
    <source>
        <dbReference type="Proteomes" id="UP000324222"/>
    </source>
</evidence>
<evidence type="ECO:0000313" key="2">
    <source>
        <dbReference type="EMBL" id="MPC50145.1"/>
    </source>
</evidence>
<reference evidence="2 3" key="1">
    <citation type="submission" date="2019-05" db="EMBL/GenBank/DDBJ databases">
        <title>Another draft genome of Portunus trituberculatus and its Hox gene families provides insights of decapod evolution.</title>
        <authorList>
            <person name="Jeong J.-H."/>
            <person name="Song I."/>
            <person name="Kim S."/>
            <person name="Choi T."/>
            <person name="Kim D."/>
            <person name="Ryu S."/>
            <person name="Kim W."/>
        </authorList>
    </citation>
    <scope>NUCLEOTIDE SEQUENCE [LARGE SCALE GENOMIC DNA]</scope>
    <source>
        <tissue evidence="2">Muscle</tissue>
    </source>
</reference>